<evidence type="ECO:0000313" key="3">
    <source>
        <dbReference type="Proteomes" id="UP000607653"/>
    </source>
</evidence>
<evidence type="ECO:0000256" key="1">
    <source>
        <dbReference type="SAM" id="MobiDB-lite"/>
    </source>
</evidence>
<dbReference type="Proteomes" id="UP000607653">
    <property type="component" value="Unassembled WGS sequence"/>
</dbReference>
<organism evidence="2 3">
    <name type="scientific">Nelumbo nucifera</name>
    <name type="common">Sacred lotus</name>
    <dbReference type="NCBI Taxonomy" id="4432"/>
    <lineage>
        <taxon>Eukaryota</taxon>
        <taxon>Viridiplantae</taxon>
        <taxon>Streptophyta</taxon>
        <taxon>Embryophyta</taxon>
        <taxon>Tracheophyta</taxon>
        <taxon>Spermatophyta</taxon>
        <taxon>Magnoliopsida</taxon>
        <taxon>Proteales</taxon>
        <taxon>Nelumbonaceae</taxon>
        <taxon>Nelumbo</taxon>
    </lineage>
</organism>
<keyword evidence="3" id="KW-1185">Reference proteome</keyword>
<proteinExistence type="predicted"/>
<comment type="caution">
    <text evidence="2">The sequence shown here is derived from an EMBL/GenBank/DDBJ whole genome shotgun (WGS) entry which is preliminary data.</text>
</comment>
<accession>A0A822ZPZ1</accession>
<reference evidence="2 3" key="1">
    <citation type="journal article" date="2020" name="Mol. Biol. Evol.">
        <title>Distinct Expression and Methylation Patterns for Genes with Different Fates following a Single Whole-Genome Duplication in Flowering Plants.</title>
        <authorList>
            <person name="Shi T."/>
            <person name="Rahmani R.S."/>
            <person name="Gugger P.F."/>
            <person name="Wang M."/>
            <person name="Li H."/>
            <person name="Zhang Y."/>
            <person name="Li Z."/>
            <person name="Wang Q."/>
            <person name="Van de Peer Y."/>
            <person name="Marchal K."/>
            <person name="Chen J."/>
        </authorList>
    </citation>
    <scope>NUCLEOTIDE SEQUENCE [LARGE SCALE GENOMIC DNA]</scope>
    <source>
        <tissue evidence="2">Leaf</tissue>
    </source>
</reference>
<gene>
    <name evidence="2" type="ORF">HUJ06_003821</name>
</gene>
<evidence type="ECO:0000313" key="2">
    <source>
        <dbReference type="EMBL" id="DAD45591.1"/>
    </source>
</evidence>
<protein>
    <submittedName>
        <fullName evidence="2">Uncharacterized protein</fullName>
    </submittedName>
</protein>
<feature type="region of interest" description="Disordered" evidence="1">
    <location>
        <begin position="32"/>
        <end position="58"/>
    </location>
</feature>
<sequence length="58" mass="6430">MGIEQSPERISVVAPSCEIVNVSPSIAKTYKRKFPRARRERKQSGTVVSPYLDPGQQG</sequence>
<feature type="compositionally biased region" description="Basic residues" evidence="1">
    <location>
        <begin position="32"/>
        <end position="41"/>
    </location>
</feature>
<dbReference type="AlphaFoldDB" id="A0A822ZPZ1"/>
<name>A0A822ZPZ1_NELNU</name>
<dbReference type="EMBL" id="DUZY01000007">
    <property type="protein sequence ID" value="DAD45591.1"/>
    <property type="molecule type" value="Genomic_DNA"/>
</dbReference>